<accession>A0AC60PFH7</accession>
<reference evidence="1 2" key="1">
    <citation type="journal article" date="2020" name="Cell">
        <title>Large-Scale Comparative Analyses of Tick Genomes Elucidate Their Genetic Diversity and Vector Capacities.</title>
        <authorList>
            <consortium name="Tick Genome and Microbiome Consortium (TIGMIC)"/>
            <person name="Jia N."/>
            <person name="Wang J."/>
            <person name="Shi W."/>
            <person name="Du L."/>
            <person name="Sun Y."/>
            <person name="Zhan W."/>
            <person name="Jiang J.F."/>
            <person name="Wang Q."/>
            <person name="Zhang B."/>
            <person name="Ji P."/>
            <person name="Bell-Sakyi L."/>
            <person name="Cui X.M."/>
            <person name="Yuan T.T."/>
            <person name="Jiang B.G."/>
            <person name="Yang W.F."/>
            <person name="Lam T.T."/>
            <person name="Chang Q.C."/>
            <person name="Ding S.J."/>
            <person name="Wang X.J."/>
            <person name="Zhu J.G."/>
            <person name="Ruan X.D."/>
            <person name="Zhao L."/>
            <person name="Wei J.T."/>
            <person name="Ye R.Z."/>
            <person name="Que T.C."/>
            <person name="Du C.H."/>
            <person name="Zhou Y.H."/>
            <person name="Cheng J.X."/>
            <person name="Dai P.F."/>
            <person name="Guo W.B."/>
            <person name="Han X.H."/>
            <person name="Huang E.J."/>
            <person name="Li L.F."/>
            <person name="Wei W."/>
            <person name="Gao Y.C."/>
            <person name="Liu J.Z."/>
            <person name="Shao H.Z."/>
            <person name="Wang X."/>
            <person name="Wang C.C."/>
            <person name="Yang T.C."/>
            <person name="Huo Q.B."/>
            <person name="Li W."/>
            <person name="Chen H.Y."/>
            <person name="Chen S.E."/>
            <person name="Zhou L.G."/>
            <person name="Ni X.B."/>
            <person name="Tian J.H."/>
            <person name="Sheng Y."/>
            <person name="Liu T."/>
            <person name="Pan Y.S."/>
            <person name="Xia L.Y."/>
            <person name="Li J."/>
            <person name="Zhao F."/>
            <person name="Cao W.C."/>
        </authorList>
    </citation>
    <scope>NUCLEOTIDE SEQUENCE [LARGE SCALE GENOMIC DNA]</scope>
    <source>
        <strain evidence="1">Iper-2018</strain>
    </source>
</reference>
<comment type="caution">
    <text evidence="1">The sequence shown here is derived from an EMBL/GenBank/DDBJ whole genome shotgun (WGS) entry which is preliminary data.</text>
</comment>
<gene>
    <name evidence="1" type="ORF">HPB47_005024</name>
</gene>
<evidence type="ECO:0000313" key="1">
    <source>
        <dbReference type="EMBL" id="KAG0418233.1"/>
    </source>
</evidence>
<dbReference type="EMBL" id="JABSTQ010010753">
    <property type="protein sequence ID" value="KAG0418233.1"/>
    <property type="molecule type" value="Genomic_DNA"/>
</dbReference>
<organism evidence="1 2">
    <name type="scientific">Ixodes persulcatus</name>
    <name type="common">Taiga tick</name>
    <dbReference type="NCBI Taxonomy" id="34615"/>
    <lineage>
        <taxon>Eukaryota</taxon>
        <taxon>Metazoa</taxon>
        <taxon>Ecdysozoa</taxon>
        <taxon>Arthropoda</taxon>
        <taxon>Chelicerata</taxon>
        <taxon>Arachnida</taxon>
        <taxon>Acari</taxon>
        <taxon>Parasitiformes</taxon>
        <taxon>Ixodida</taxon>
        <taxon>Ixodoidea</taxon>
        <taxon>Ixodidae</taxon>
        <taxon>Ixodinae</taxon>
        <taxon>Ixodes</taxon>
    </lineage>
</organism>
<name>A0AC60PFH7_IXOPE</name>
<proteinExistence type="predicted"/>
<keyword evidence="2" id="KW-1185">Reference proteome</keyword>
<evidence type="ECO:0000313" key="2">
    <source>
        <dbReference type="Proteomes" id="UP000805193"/>
    </source>
</evidence>
<sequence>MDYVEVAGEDISPEECTAEAGWLVSHRQRGTRALNKLGLTTTSTAKNDSGGRTENRKPRQRHRKQRQQPALPREDIKVILRPREGLDVSKVSSARLRDGVFCAIGLKEQEAEGDLLRVNPEKNIIVTSTPSMDRAKKYNSISKICIAGKTYEVTAYAAPPEDTAKGVIHNIPDYDTAEDITRSLVYNKNPTILQAQRMGKTNSAVIVFEGNKVPYYVYYRGAEYQCFLHKKKHEVCSTCGKVGHRMDVCPAPEDKICRSCGTKNPRDGHKCDPKCALCCGDHPTGDKNCKNRFQTPYLLRKRQRDRERQNGASQYGGHRNVESTSVLGGGEGGGSTKERGTRDRSGSFPRLPHRGSGSDNDAGQRQQRRSRSKSRCRSPNTQGRHQSRSTSQGGRHETPGETKQNKVSWASTVSHSSAPQDAKKKISNQTSAQQADRQQQVELTKMKQMLEMVVAENAKLKAEVAKLRGSENADKVVPETQGPSRSQAPPPDQGKANTIQPTQVPLAEDSSSDEMENSEPESPPPKRKATDTTLTNAPRLSKRAEKRDAETLQHFGEKLSEMLTSKFEAMLAKFAESIGTQIAALNARVTTIEAISPRFTGGGGGTGPMKSTKPYARPVSLESARTSLENTQVKVYGTE</sequence>
<protein>
    <submittedName>
        <fullName evidence="1">Uncharacterized protein</fullName>
    </submittedName>
</protein>
<dbReference type="Proteomes" id="UP000805193">
    <property type="component" value="Unassembled WGS sequence"/>
</dbReference>